<dbReference type="AlphaFoldDB" id="A0A3S9PY85"/>
<reference evidence="1 2" key="1">
    <citation type="submission" date="2018-12" db="EMBL/GenBank/DDBJ databases">
        <title>Complete genome sequence of Flaviflexus sp. H23T48.</title>
        <authorList>
            <person name="Bae J.-W."/>
            <person name="Lee J.-Y."/>
        </authorList>
    </citation>
    <scope>NUCLEOTIDE SEQUENCE [LARGE SCALE GENOMIC DNA]</scope>
    <source>
        <strain evidence="1 2">H23T48</strain>
    </source>
</reference>
<accession>A0A3S9PY85</accession>
<dbReference type="EMBL" id="CP034593">
    <property type="protein sequence ID" value="AZQ77298.1"/>
    <property type="molecule type" value="Genomic_DNA"/>
</dbReference>
<proteinExistence type="predicted"/>
<name>A0A3S9PY85_9ACTO</name>
<protein>
    <submittedName>
        <fullName evidence="1">Uncharacterized protein</fullName>
    </submittedName>
</protein>
<keyword evidence="2" id="KW-1185">Reference proteome</keyword>
<evidence type="ECO:0000313" key="2">
    <source>
        <dbReference type="Proteomes" id="UP000280344"/>
    </source>
</evidence>
<organism evidence="1 2">
    <name type="scientific">Flaviflexus ciconiae</name>
    <dbReference type="NCBI Taxonomy" id="2496867"/>
    <lineage>
        <taxon>Bacteria</taxon>
        <taxon>Bacillati</taxon>
        <taxon>Actinomycetota</taxon>
        <taxon>Actinomycetes</taxon>
        <taxon>Actinomycetales</taxon>
        <taxon>Actinomycetaceae</taxon>
        <taxon>Flaviflexus</taxon>
    </lineage>
</organism>
<gene>
    <name evidence="1" type="ORF">EJ997_08100</name>
</gene>
<dbReference type="RefSeq" id="WP_126704102.1">
    <property type="nucleotide sequence ID" value="NZ_CP034593.1"/>
</dbReference>
<evidence type="ECO:0000313" key="1">
    <source>
        <dbReference type="EMBL" id="AZQ77298.1"/>
    </source>
</evidence>
<dbReference type="Proteomes" id="UP000280344">
    <property type="component" value="Chromosome"/>
</dbReference>
<sequence>MKRTALAIFPIILLGAAACGEGEQKSAEVTITTSQFVGWETVETTEEATETYQVTEGSEIKIDRSLTDMTITVEEINEDSIEVSFSSAMAAGTSGGGSDTIFGTIIRDGQGVDISSPSDDQVDIFFIEVDIYD</sequence>
<dbReference type="KEGG" id="flh:EJ997_08100"/>
<dbReference type="PROSITE" id="PS51257">
    <property type="entry name" value="PROKAR_LIPOPROTEIN"/>
    <property type="match status" value="1"/>
</dbReference>